<dbReference type="GO" id="GO:0000287">
    <property type="term" value="F:magnesium ion binding"/>
    <property type="evidence" value="ECO:0007669"/>
    <property type="project" value="InterPro"/>
</dbReference>
<dbReference type="Gene3D" id="1.50.10.130">
    <property type="entry name" value="Terpene synthase, N-terminal domain"/>
    <property type="match status" value="2"/>
</dbReference>
<proteinExistence type="inferred from homology"/>
<dbReference type="FunFam" id="1.50.10.130:FF:000001">
    <property type="entry name" value="Isoprene synthase, chloroplastic"/>
    <property type="match status" value="2"/>
</dbReference>
<evidence type="ECO:0000256" key="5">
    <source>
        <dbReference type="ARBA" id="ARBA00023239"/>
    </source>
</evidence>
<keyword evidence="9" id="KW-1185">Reference proteome</keyword>
<dbReference type="Proteomes" id="UP000027138">
    <property type="component" value="Unassembled WGS sequence"/>
</dbReference>
<dbReference type="Pfam" id="PF01397">
    <property type="entry name" value="Terpene_synth"/>
    <property type="match status" value="2"/>
</dbReference>
<dbReference type="GO" id="GO:0016102">
    <property type="term" value="P:diterpenoid biosynthetic process"/>
    <property type="evidence" value="ECO:0007669"/>
    <property type="project" value="InterPro"/>
</dbReference>
<dbReference type="InterPro" id="IPR034741">
    <property type="entry name" value="Terpene_cyclase-like_1_C"/>
</dbReference>
<evidence type="ECO:0000259" key="7">
    <source>
        <dbReference type="Pfam" id="PF03936"/>
    </source>
</evidence>
<comment type="cofactor">
    <cofactor evidence="1">
        <name>Mg(2+)</name>
        <dbReference type="ChEBI" id="CHEBI:18420"/>
    </cofactor>
</comment>
<feature type="domain" description="Terpene synthase metal-binding" evidence="7">
    <location>
        <begin position="435"/>
        <end position="518"/>
    </location>
</feature>
<keyword evidence="4" id="KW-0460">Magnesium</keyword>
<evidence type="ECO:0000256" key="2">
    <source>
        <dbReference type="ARBA" id="ARBA00006333"/>
    </source>
</evidence>
<feature type="domain" description="Terpene synthase metal-binding" evidence="7">
    <location>
        <begin position="872"/>
        <end position="1111"/>
    </location>
</feature>
<dbReference type="InterPro" id="IPR005630">
    <property type="entry name" value="Terpene_synthase_metal-bd"/>
</dbReference>
<dbReference type="SFLD" id="SFLDS00005">
    <property type="entry name" value="Isoprenoid_Synthase_Type_I"/>
    <property type="match status" value="1"/>
</dbReference>
<accession>A0A067JME0</accession>
<gene>
    <name evidence="8" type="ORF">JCGZ_22597</name>
</gene>
<dbReference type="AlphaFoldDB" id="A0A067JME0"/>
<dbReference type="InterPro" id="IPR001906">
    <property type="entry name" value="Terpene_synth_N"/>
</dbReference>
<dbReference type="EMBL" id="KK914999">
    <property type="protein sequence ID" value="KDP25062.1"/>
    <property type="molecule type" value="Genomic_DNA"/>
</dbReference>
<dbReference type="OrthoDB" id="1936865at2759"/>
<keyword evidence="5" id="KW-0456">Lyase</keyword>
<protein>
    <submittedName>
        <fullName evidence="8">Uncharacterized protein</fullName>
    </submittedName>
</protein>
<dbReference type="InterPro" id="IPR008930">
    <property type="entry name" value="Terpenoid_cyclase/PrenylTrfase"/>
</dbReference>
<dbReference type="Pfam" id="PF03936">
    <property type="entry name" value="Terpene_synth_C"/>
    <property type="match status" value="3"/>
</dbReference>
<organism evidence="8 9">
    <name type="scientific">Jatropha curcas</name>
    <name type="common">Barbados nut</name>
    <dbReference type="NCBI Taxonomy" id="180498"/>
    <lineage>
        <taxon>Eukaryota</taxon>
        <taxon>Viridiplantae</taxon>
        <taxon>Streptophyta</taxon>
        <taxon>Embryophyta</taxon>
        <taxon>Tracheophyta</taxon>
        <taxon>Spermatophyta</taxon>
        <taxon>Magnoliopsida</taxon>
        <taxon>eudicotyledons</taxon>
        <taxon>Gunneridae</taxon>
        <taxon>Pentapetalae</taxon>
        <taxon>rosids</taxon>
        <taxon>fabids</taxon>
        <taxon>Malpighiales</taxon>
        <taxon>Euphorbiaceae</taxon>
        <taxon>Crotonoideae</taxon>
        <taxon>Jatropheae</taxon>
        <taxon>Jatropha</taxon>
    </lineage>
</organism>
<feature type="domain" description="Terpene synthase N-terminal" evidence="6">
    <location>
        <begin position="630"/>
        <end position="791"/>
    </location>
</feature>
<evidence type="ECO:0000256" key="1">
    <source>
        <dbReference type="ARBA" id="ARBA00001946"/>
    </source>
</evidence>
<dbReference type="Gene3D" id="1.10.600.10">
    <property type="entry name" value="Farnesyl Diphosphate Synthase"/>
    <property type="match status" value="3"/>
</dbReference>
<name>A0A067JME0_JATCU</name>
<keyword evidence="3" id="KW-0479">Metal-binding</keyword>
<comment type="similarity">
    <text evidence="2">Belongs to the terpene synthase family.</text>
</comment>
<dbReference type="SUPFAM" id="SSF48239">
    <property type="entry name" value="Terpenoid cyclases/Protein prenyltransferases"/>
    <property type="match status" value="2"/>
</dbReference>
<dbReference type="CDD" id="cd00684">
    <property type="entry name" value="Terpene_cyclase_plant_C1"/>
    <property type="match status" value="2"/>
</dbReference>
<feature type="domain" description="Terpene synthase N-terminal" evidence="6">
    <location>
        <begin position="59"/>
        <end position="220"/>
    </location>
</feature>
<evidence type="ECO:0000256" key="3">
    <source>
        <dbReference type="ARBA" id="ARBA00022723"/>
    </source>
</evidence>
<dbReference type="GO" id="GO:0120251">
    <property type="term" value="P:hydrocarbon biosynthetic process"/>
    <property type="evidence" value="ECO:0007669"/>
    <property type="project" value="UniProtKB-ARBA"/>
</dbReference>
<evidence type="ECO:0000313" key="9">
    <source>
        <dbReference type="Proteomes" id="UP000027138"/>
    </source>
</evidence>
<sequence>MASAFPMASAFRMTNLYPRRIAVIGSPLSLSGCVNAGVRCCISGKTGAARRSANYPPSKWDHSFVESLTSEFVGEPYSMRIEKMKEQVKMMIEEVANPLEIIDTVQRLGLAHHFEDEIQKALKCIYSNNNKCTIMKQSDDLCATALEFRLLRQQGYDAPQEVFSSFKDEEGNFRASLCDDLKGLVYLYEASYLSVPGETILEEARDFASKNILKYLNNIRDSYEQEQIISGEEHVQVMLARHAMELPLRWRMQRADCRWFIDVYESSPSMNPTLLHFAKLDFNMVQAIHQQDLKHAFSWWKKTGLGEKLGFVRGRPMEVFLWAVGGLYEPQYAYFRRILTRVGALVTVVDDIYDVYGTFDELQLFSDAVERWDIDAMDQLPQYMKICFLTLYNSINEIVQELLVNYGLSVLPYLKREWTNLCKSYLLEAKWYHELVHAYFTVTGQITEEVSKYLEEYPDIIRYSALISRLVDDLGTSSHEQKRGDNSKSIQCYMHETGSSEKEARKYIHYLIGETWKKINEEQIRNNHFSQTLIKLGINLARISQFVYQYGDGFGAQNVETKNNISLKEDKKNCLFPMASAFPMTNLYLRRIAIIGSPLSLSGCVNGGVRFCISGKTVAARRSANYPPSKWDHSFVESLTSEFVGEPYSMRIEKMKEEVKMMIEEVANPLEIIDTVQRLGVAHHFEDEIQKALKCIYSNNNKCTIMKQSDDLCATALEFRLLRQQGYNAPQEVFSSFKDEEGNFRASLCDDLKGLVYLYEASYLSVPGETILEEARDFASKNILKYLNNIRDSYEQEQIISGEEHVQVMLARHAMELPLRWRMQRAECRWFIDVYESSPSMNPTLLHFAKLDFNMVQAIHQQDLKHAFSWWKKTGLGEKLGFVRDRPMEVFLRAVGGLYEPQYAYFRRILTRVGALVTVVDDIYDVYGTFDELQLFSDAVERWDMDAMDQLPRYMKICFLALYNSINEIVQELLVNYGLYVLPYLKREWTNLCKSYLLEAKWYHDGYTPTLEEYLQNGFISISAPLLLVHAYFTVTGQITEEVSKYLEEYPDIIRYSSLITRLADDLGTSSYEQKRGDNSKSIQCYMHETESSEEEARKYIHYLIGETWKKINEEQIRNTHLSQTLMKMGINLARMSQCMYQHGDGFGVQNVETKNYILSLLVQPICL</sequence>
<evidence type="ECO:0000256" key="4">
    <source>
        <dbReference type="ARBA" id="ARBA00022842"/>
    </source>
</evidence>
<dbReference type="SFLD" id="SFLDG01014">
    <property type="entry name" value="Terpene_Cyclase_Like_1_N-term"/>
    <property type="match status" value="2"/>
</dbReference>
<dbReference type="InterPro" id="IPR036965">
    <property type="entry name" value="Terpene_synth_N_sf"/>
</dbReference>
<dbReference type="SUPFAM" id="SSF48576">
    <property type="entry name" value="Terpenoid synthases"/>
    <property type="match status" value="2"/>
</dbReference>
<dbReference type="InterPro" id="IPR008949">
    <property type="entry name" value="Isoprenoid_synthase_dom_sf"/>
</dbReference>
<evidence type="ECO:0000313" key="8">
    <source>
        <dbReference type="EMBL" id="KDP25062.1"/>
    </source>
</evidence>
<dbReference type="PANTHER" id="PTHR31225">
    <property type="entry name" value="OS04G0344100 PROTEIN-RELATED"/>
    <property type="match status" value="1"/>
</dbReference>
<reference evidence="8 9" key="1">
    <citation type="journal article" date="2014" name="PLoS ONE">
        <title>Global Analysis of Gene Expression Profiles in Physic Nut (Jatropha curcas L.) Seedlings Exposed to Salt Stress.</title>
        <authorList>
            <person name="Zhang L."/>
            <person name="Zhang C."/>
            <person name="Wu P."/>
            <person name="Chen Y."/>
            <person name="Li M."/>
            <person name="Jiang H."/>
            <person name="Wu G."/>
        </authorList>
    </citation>
    <scope>NUCLEOTIDE SEQUENCE [LARGE SCALE GENOMIC DNA]</scope>
    <source>
        <strain evidence="9">cv. GZQX0401</strain>
        <tissue evidence="8">Young leaves</tissue>
    </source>
</reference>
<dbReference type="InterPro" id="IPR044814">
    <property type="entry name" value="Terpene_cyclase_plant_C1"/>
</dbReference>
<dbReference type="SFLD" id="SFLDG01019">
    <property type="entry name" value="Terpene_Cyclase_Like_1_C_Termi"/>
    <property type="match status" value="1"/>
</dbReference>
<feature type="domain" description="Terpene synthase metal-binding" evidence="7">
    <location>
        <begin position="301"/>
        <end position="434"/>
    </location>
</feature>
<dbReference type="GO" id="GO:0010333">
    <property type="term" value="F:terpene synthase activity"/>
    <property type="evidence" value="ECO:0007669"/>
    <property type="project" value="InterPro"/>
</dbReference>
<evidence type="ECO:0000259" key="6">
    <source>
        <dbReference type="Pfam" id="PF01397"/>
    </source>
</evidence>
<dbReference type="FunFam" id="1.10.600.10:FF:000007">
    <property type="entry name" value="Isoprene synthase, chloroplastic"/>
    <property type="match status" value="1"/>
</dbReference>
<dbReference type="InterPro" id="IPR050148">
    <property type="entry name" value="Terpene_synthase-like"/>
</dbReference>
<dbReference type="PANTHER" id="PTHR31225:SF9">
    <property type="entry name" value="TERPENE SYNTHASE 10"/>
    <property type="match status" value="1"/>
</dbReference>